<dbReference type="PANTHER" id="PTHR32552">
    <property type="entry name" value="FERRICHROME IRON RECEPTOR-RELATED"/>
    <property type="match status" value="1"/>
</dbReference>
<sequence>MHIVKSGGARARLALLIGTAVGLAAPSLAYGQDAASAQVAAVEEVIVTAQRREERLQDVPAAVSAYTGNQLERLGIEGSKELSQVTPGLNFTQSVFSPQPTIRGIGVRGVGAGDESVVPVYIDGVYVSFIAASDLQFNNIERIEVLKGPQGALLGRNATGGAINVITKTPREGFEGRASVSYGSFDEIIGKAYVSGGTDTIAGDLAFYGVKDDGYIDDPLRNDTYGAVENYSVRSKLVVRPTDVVELRLSAGYTNNVESTGEAYRLPNGNTVGARVPGNTVTTRAFDSTLSYHPYNKLRSATASVTGIFRLEPFTITSVTGFADNKLRIKADSDGTPLEIATLTYVQVSDNIYQEVYATSNNDGPFSWIAGAVYFRDTSGMSPQSTTYSRPVSLAGVVGNQAISVTRPRIDTDAFALYMQGSLKLGEAWTVTLGGRYSHETKKYRSRVGATTITTLSGEKTFEDFSPTAVIQYQPDPRLNLYAKAGRAFKSGVFNASASNPAAAVPVDPEKVTQYEVGVKSDPTRWLRLNAAAYYTDYNGLQSNVRDPVTLSSALQNAGGADIYGLEGEAFVRASDNLNVRLGLSWIKGEYKDFPSSLVYLPQTAVNPPASTPCVLGSGALAGGNRSAFCNVSGNDIIRTPFLTANVGFDYTLDTEAGEIVFTGNAYYKGKSYWDTLNYFKEDAIWLVNGDITWNLPGDRISLSVWGENLLDETYSLTRVISPSGETQVLAKPRTTGVKVSYAW</sequence>
<keyword evidence="16" id="KW-0675">Receptor</keyword>
<gene>
    <name evidence="16" type="ordered locus">PHZ_c2520</name>
</gene>
<keyword evidence="9 11" id="KW-0472">Membrane</keyword>
<dbReference type="Pfam" id="PF00593">
    <property type="entry name" value="TonB_dep_Rec_b-barrel"/>
    <property type="match status" value="1"/>
</dbReference>
<dbReference type="PANTHER" id="PTHR32552:SF81">
    <property type="entry name" value="TONB-DEPENDENT OUTER MEMBRANE RECEPTOR"/>
    <property type="match status" value="1"/>
</dbReference>
<evidence type="ECO:0000259" key="15">
    <source>
        <dbReference type="Pfam" id="PF07715"/>
    </source>
</evidence>
<evidence type="ECO:0000256" key="4">
    <source>
        <dbReference type="ARBA" id="ARBA00022496"/>
    </source>
</evidence>
<dbReference type="SUPFAM" id="SSF56935">
    <property type="entry name" value="Porins"/>
    <property type="match status" value="1"/>
</dbReference>
<evidence type="ECO:0000256" key="9">
    <source>
        <dbReference type="ARBA" id="ARBA00023136"/>
    </source>
</evidence>
<keyword evidence="7" id="KW-0406">Ion transport</keyword>
<feature type="domain" description="TonB-dependent receptor plug" evidence="15">
    <location>
        <begin position="56"/>
        <end position="162"/>
    </location>
</feature>
<dbReference type="STRING" id="450851.PHZ_c2520"/>
<keyword evidence="5 11" id="KW-0812">Transmembrane</keyword>
<reference evidence="16 17" key="1">
    <citation type="journal article" date="2008" name="BMC Genomics">
        <title>Complete genome of Phenylobacterium zucineum - a novel facultative intracellular bacterium isolated from human erythroleukemia cell line K562.</title>
        <authorList>
            <person name="Luo Y."/>
            <person name="Xu X."/>
            <person name="Ding Z."/>
            <person name="Liu Z."/>
            <person name="Zhang B."/>
            <person name="Yan Z."/>
            <person name="Sun J."/>
            <person name="Hu S."/>
            <person name="Hu X."/>
        </authorList>
    </citation>
    <scope>NUCLEOTIDE SEQUENCE [LARGE SCALE GENOMIC DNA]</scope>
    <source>
        <strain evidence="16 17">HLK1</strain>
    </source>
</reference>
<keyword evidence="4" id="KW-0410">Iron transport</keyword>
<evidence type="ECO:0000256" key="11">
    <source>
        <dbReference type="PROSITE-ProRule" id="PRU01360"/>
    </source>
</evidence>
<accession>B4RGM3</accession>
<keyword evidence="6" id="KW-0408">Iron</keyword>
<keyword evidence="2 11" id="KW-0813">Transport</keyword>
<dbReference type="GO" id="GO:0006826">
    <property type="term" value="P:iron ion transport"/>
    <property type="evidence" value="ECO:0007669"/>
    <property type="project" value="UniProtKB-KW"/>
</dbReference>
<dbReference type="OrthoDB" id="7463630at2"/>
<evidence type="ECO:0000256" key="8">
    <source>
        <dbReference type="ARBA" id="ARBA00023077"/>
    </source>
</evidence>
<dbReference type="RefSeq" id="WP_012523067.1">
    <property type="nucleotide sequence ID" value="NC_011144.1"/>
</dbReference>
<feature type="chain" id="PRO_5002822637" evidence="13">
    <location>
        <begin position="30"/>
        <end position="744"/>
    </location>
</feature>
<comment type="similarity">
    <text evidence="11 12">Belongs to the TonB-dependent receptor family.</text>
</comment>
<dbReference type="CDD" id="cd01347">
    <property type="entry name" value="ligand_gated_channel"/>
    <property type="match status" value="1"/>
</dbReference>
<dbReference type="GO" id="GO:0009279">
    <property type="term" value="C:cell outer membrane"/>
    <property type="evidence" value="ECO:0007669"/>
    <property type="project" value="UniProtKB-SubCell"/>
</dbReference>
<feature type="domain" description="TonB-dependent receptor-like beta-barrel" evidence="14">
    <location>
        <begin position="254"/>
        <end position="710"/>
    </location>
</feature>
<evidence type="ECO:0000256" key="1">
    <source>
        <dbReference type="ARBA" id="ARBA00004571"/>
    </source>
</evidence>
<evidence type="ECO:0000256" key="2">
    <source>
        <dbReference type="ARBA" id="ARBA00022448"/>
    </source>
</evidence>
<dbReference type="Proteomes" id="UP000001868">
    <property type="component" value="Chromosome"/>
</dbReference>
<keyword evidence="13" id="KW-0732">Signal</keyword>
<dbReference type="eggNOG" id="COG4772">
    <property type="taxonomic scope" value="Bacteria"/>
</dbReference>
<dbReference type="PROSITE" id="PS52016">
    <property type="entry name" value="TONB_DEPENDENT_REC_3"/>
    <property type="match status" value="1"/>
</dbReference>
<dbReference type="EMBL" id="CP000747">
    <property type="protein sequence ID" value="ACG78929.1"/>
    <property type="molecule type" value="Genomic_DNA"/>
</dbReference>
<dbReference type="InterPro" id="IPR012910">
    <property type="entry name" value="Plug_dom"/>
</dbReference>
<evidence type="ECO:0000256" key="13">
    <source>
        <dbReference type="SAM" id="SignalP"/>
    </source>
</evidence>
<protein>
    <submittedName>
        <fullName evidence="16">TonB-dependent receptor</fullName>
    </submittedName>
</protein>
<evidence type="ECO:0000256" key="5">
    <source>
        <dbReference type="ARBA" id="ARBA00022692"/>
    </source>
</evidence>
<name>B4RGM3_PHEZH</name>
<evidence type="ECO:0000313" key="16">
    <source>
        <dbReference type="EMBL" id="ACG78929.1"/>
    </source>
</evidence>
<dbReference type="Pfam" id="PF07715">
    <property type="entry name" value="Plug"/>
    <property type="match status" value="1"/>
</dbReference>
<dbReference type="InterPro" id="IPR036942">
    <property type="entry name" value="Beta-barrel_TonB_sf"/>
</dbReference>
<evidence type="ECO:0000256" key="12">
    <source>
        <dbReference type="RuleBase" id="RU003357"/>
    </source>
</evidence>
<keyword evidence="10 11" id="KW-0998">Cell outer membrane</keyword>
<keyword evidence="3 11" id="KW-1134">Transmembrane beta strand</keyword>
<dbReference type="InterPro" id="IPR039426">
    <property type="entry name" value="TonB-dep_rcpt-like"/>
</dbReference>
<organism evidence="16 17">
    <name type="scientific">Phenylobacterium zucineum (strain HLK1)</name>
    <dbReference type="NCBI Taxonomy" id="450851"/>
    <lineage>
        <taxon>Bacteria</taxon>
        <taxon>Pseudomonadati</taxon>
        <taxon>Pseudomonadota</taxon>
        <taxon>Alphaproteobacteria</taxon>
        <taxon>Caulobacterales</taxon>
        <taxon>Caulobacteraceae</taxon>
        <taxon>Phenylobacterium</taxon>
    </lineage>
</organism>
<dbReference type="KEGG" id="pzu:PHZ_c2520"/>
<evidence type="ECO:0000259" key="14">
    <source>
        <dbReference type="Pfam" id="PF00593"/>
    </source>
</evidence>
<evidence type="ECO:0000256" key="10">
    <source>
        <dbReference type="ARBA" id="ARBA00023237"/>
    </source>
</evidence>
<dbReference type="HOGENOM" id="CLU_008287_15_0_5"/>
<proteinExistence type="inferred from homology"/>
<evidence type="ECO:0000256" key="7">
    <source>
        <dbReference type="ARBA" id="ARBA00023065"/>
    </source>
</evidence>
<dbReference type="InterPro" id="IPR000531">
    <property type="entry name" value="Beta-barrel_TonB"/>
</dbReference>
<feature type="signal peptide" evidence="13">
    <location>
        <begin position="1"/>
        <end position="29"/>
    </location>
</feature>
<keyword evidence="17" id="KW-1185">Reference proteome</keyword>
<evidence type="ECO:0000256" key="3">
    <source>
        <dbReference type="ARBA" id="ARBA00022452"/>
    </source>
</evidence>
<comment type="subcellular location">
    <subcellularLocation>
        <location evidence="1 11">Cell outer membrane</location>
        <topology evidence="1 11">Multi-pass membrane protein</topology>
    </subcellularLocation>
</comment>
<dbReference type="AlphaFoldDB" id="B4RGM3"/>
<evidence type="ECO:0000256" key="6">
    <source>
        <dbReference type="ARBA" id="ARBA00023004"/>
    </source>
</evidence>
<evidence type="ECO:0000313" key="17">
    <source>
        <dbReference type="Proteomes" id="UP000001868"/>
    </source>
</evidence>
<dbReference type="Gene3D" id="2.40.170.20">
    <property type="entry name" value="TonB-dependent receptor, beta-barrel domain"/>
    <property type="match status" value="1"/>
</dbReference>
<keyword evidence="8 12" id="KW-0798">TonB box</keyword>